<feature type="region of interest" description="Disordered" evidence="1">
    <location>
        <begin position="31"/>
        <end position="50"/>
    </location>
</feature>
<gene>
    <name evidence="3" type="ORF">G5C60_27150</name>
</gene>
<dbReference type="Gene3D" id="3.10.450.50">
    <property type="match status" value="1"/>
</dbReference>
<proteinExistence type="predicted"/>
<keyword evidence="2" id="KW-0732">Signal</keyword>
<evidence type="ECO:0000313" key="4">
    <source>
        <dbReference type="Proteomes" id="UP000472335"/>
    </source>
</evidence>
<evidence type="ECO:0000256" key="1">
    <source>
        <dbReference type="SAM" id="MobiDB-lite"/>
    </source>
</evidence>
<organism evidence="3 4">
    <name type="scientific">Streptomyces scabichelini</name>
    <dbReference type="NCBI Taxonomy" id="2711217"/>
    <lineage>
        <taxon>Bacteria</taxon>
        <taxon>Bacillati</taxon>
        <taxon>Actinomycetota</taxon>
        <taxon>Actinomycetes</taxon>
        <taxon>Kitasatosporales</taxon>
        <taxon>Streptomycetaceae</taxon>
        <taxon>Streptomyces</taxon>
    </lineage>
</organism>
<evidence type="ECO:0008006" key="5">
    <source>
        <dbReference type="Google" id="ProtNLM"/>
    </source>
</evidence>
<name>A0A6G4VBG3_9ACTN</name>
<dbReference type="EMBL" id="JAAKZY010000095">
    <property type="protein sequence ID" value="NGO11180.1"/>
    <property type="molecule type" value="Genomic_DNA"/>
</dbReference>
<reference evidence="3 4" key="1">
    <citation type="submission" date="2020-02" db="EMBL/GenBank/DDBJ databases">
        <title>Whole-genome analyses of novel actinobacteria.</title>
        <authorList>
            <person name="Sahin N."/>
            <person name="Gencbay T."/>
        </authorList>
    </citation>
    <scope>NUCLEOTIDE SEQUENCE [LARGE SCALE GENOMIC DNA]</scope>
    <source>
        <strain evidence="3 4">HC44</strain>
    </source>
</reference>
<dbReference type="AlphaFoldDB" id="A0A6G4VBG3"/>
<feature type="chain" id="PRO_5026163587" description="Secreted protein" evidence="2">
    <location>
        <begin position="29"/>
        <end position="167"/>
    </location>
</feature>
<dbReference type="Proteomes" id="UP000472335">
    <property type="component" value="Unassembled WGS sequence"/>
</dbReference>
<evidence type="ECO:0000313" key="3">
    <source>
        <dbReference type="EMBL" id="NGO11180.1"/>
    </source>
</evidence>
<sequence length="167" mass="17631">MNRSRTIGRVLVAATLLLTTAASVPALAHAPGAADAPGGPPPAPSRSGGPGAVYDRVAHFYGAYIDIANDPGSNAAASELRKFYLTPGLRARLLDWEKQHDADGILRSQHVPSAWKVTPGDSGMGHTYTTVRLTWDSGAGTGGEKTYTYLTVRSDLESRKISEITAQ</sequence>
<keyword evidence="4" id="KW-1185">Reference proteome</keyword>
<comment type="caution">
    <text evidence="3">The sequence shown here is derived from an EMBL/GenBank/DDBJ whole genome shotgun (WGS) entry which is preliminary data.</text>
</comment>
<evidence type="ECO:0000256" key="2">
    <source>
        <dbReference type="SAM" id="SignalP"/>
    </source>
</evidence>
<accession>A0A6G4VBG3</accession>
<dbReference type="RefSeq" id="WP_165263553.1">
    <property type="nucleotide sequence ID" value="NZ_JAAKZY010000095.1"/>
</dbReference>
<feature type="signal peptide" evidence="2">
    <location>
        <begin position="1"/>
        <end position="28"/>
    </location>
</feature>
<protein>
    <recommendedName>
        <fullName evidence="5">Secreted protein</fullName>
    </recommendedName>
</protein>